<gene>
    <name evidence="1" type="ORF">EZ437_21405</name>
</gene>
<dbReference type="RefSeq" id="WP_131598177.1">
    <property type="nucleotide sequence ID" value="NZ_SJSL01000013.1"/>
</dbReference>
<evidence type="ECO:0000313" key="2">
    <source>
        <dbReference type="Proteomes" id="UP000293347"/>
    </source>
</evidence>
<proteinExistence type="predicted"/>
<sequence>MKNLKYIIHLLFIFQLLVFGCDTKSKNQNIEDSLDTIKNESTQVPSSNTNVMDQSTLPPYKNIDSLVRLLDENFAFSDVKKLDSICFGSDGDLTEYLGSITISLLDGHLNNFLKYLQINSNSCLKVRLIEGLGAKYSVYEKTERSEKLLQEENRLISIAKEQKLGDRKIEFIRELFNKVNPNVLD</sequence>
<dbReference type="AlphaFoldDB" id="A0A4V2MK12"/>
<dbReference type="EMBL" id="SJSL01000013">
    <property type="protein sequence ID" value="TCC96386.1"/>
    <property type="molecule type" value="Genomic_DNA"/>
</dbReference>
<name>A0A4V2MK12_9SPHI</name>
<reference evidence="1 2" key="1">
    <citation type="submission" date="2019-02" db="EMBL/GenBank/DDBJ databases">
        <title>Pedobacter sp. RP-1-14 sp. nov., isolated from Arctic soil.</title>
        <authorList>
            <person name="Dahal R.H."/>
        </authorList>
    </citation>
    <scope>NUCLEOTIDE SEQUENCE [LARGE SCALE GENOMIC DNA]</scope>
    <source>
        <strain evidence="1 2">RP-1-14</strain>
    </source>
</reference>
<comment type="caution">
    <text evidence="1">The sequence shown here is derived from an EMBL/GenBank/DDBJ whole genome shotgun (WGS) entry which is preliminary data.</text>
</comment>
<accession>A0A4V2MK12</accession>
<dbReference type="PROSITE" id="PS51257">
    <property type="entry name" value="PROKAR_LIPOPROTEIN"/>
    <property type="match status" value="1"/>
</dbReference>
<protein>
    <submittedName>
        <fullName evidence="1">Uncharacterized protein</fullName>
    </submittedName>
</protein>
<keyword evidence="2" id="KW-1185">Reference proteome</keyword>
<evidence type="ECO:0000313" key="1">
    <source>
        <dbReference type="EMBL" id="TCC96386.1"/>
    </source>
</evidence>
<organism evidence="1 2">
    <name type="scientific">Pedobacter psychroterrae</name>
    <dbReference type="NCBI Taxonomy" id="2530453"/>
    <lineage>
        <taxon>Bacteria</taxon>
        <taxon>Pseudomonadati</taxon>
        <taxon>Bacteroidota</taxon>
        <taxon>Sphingobacteriia</taxon>
        <taxon>Sphingobacteriales</taxon>
        <taxon>Sphingobacteriaceae</taxon>
        <taxon>Pedobacter</taxon>
    </lineage>
</organism>
<dbReference type="Proteomes" id="UP000293347">
    <property type="component" value="Unassembled WGS sequence"/>
</dbReference>